<proteinExistence type="predicted"/>
<feature type="compositionally biased region" description="Basic and acidic residues" evidence="1">
    <location>
        <begin position="620"/>
        <end position="633"/>
    </location>
</feature>
<dbReference type="EMBL" id="BFAD01000003">
    <property type="protein sequence ID" value="GBE81344.1"/>
    <property type="molecule type" value="Genomic_DNA"/>
</dbReference>
<dbReference type="OrthoDB" id="3158032at2759"/>
<dbReference type="InParanoid" id="A0A401GGM0"/>
<feature type="region of interest" description="Disordered" evidence="1">
    <location>
        <begin position="603"/>
        <end position="764"/>
    </location>
</feature>
<feature type="compositionally biased region" description="Low complexity" evidence="1">
    <location>
        <begin position="724"/>
        <end position="738"/>
    </location>
</feature>
<feature type="compositionally biased region" description="Low complexity" evidence="1">
    <location>
        <begin position="669"/>
        <end position="682"/>
    </location>
</feature>
<keyword evidence="3" id="KW-1185">Reference proteome</keyword>
<gene>
    <name evidence="2" type="ORF">SCP_0310710</name>
</gene>
<protein>
    <submittedName>
        <fullName evidence="2">Uncharacterized protein</fullName>
    </submittedName>
</protein>
<dbReference type="Proteomes" id="UP000287166">
    <property type="component" value="Unassembled WGS sequence"/>
</dbReference>
<organism evidence="2 3">
    <name type="scientific">Sparassis crispa</name>
    <dbReference type="NCBI Taxonomy" id="139825"/>
    <lineage>
        <taxon>Eukaryota</taxon>
        <taxon>Fungi</taxon>
        <taxon>Dikarya</taxon>
        <taxon>Basidiomycota</taxon>
        <taxon>Agaricomycotina</taxon>
        <taxon>Agaricomycetes</taxon>
        <taxon>Polyporales</taxon>
        <taxon>Sparassidaceae</taxon>
        <taxon>Sparassis</taxon>
    </lineage>
</organism>
<accession>A0A401GGM0</accession>
<evidence type="ECO:0000313" key="2">
    <source>
        <dbReference type="EMBL" id="GBE81344.1"/>
    </source>
</evidence>
<comment type="caution">
    <text evidence="2">The sequence shown here is derived from an EMBL/GenBank/DDBJ whole genome shotgun (WGS) entry which is preliminary data.</text>
</comment>
<dbReference type="RefSeq" id="XP_027612257.1">
    <property type="nucleotide sequence ID" value="XM_027756456.1"/>
</dbReference>
<evidence type="ECO:0000313" key="3">
    <source>
        <dbReference type="Proteomes" id="UP000287166"/>
    </source>
</evidence>
<reference evidence="2 3" key="1">
    <citation type="journal article" date="2018" name="Sci. Rep.">
        <title>Genome sequence of the cauliflower mushroom Sparassis crispa (Hanabiratake) and its association with beneficial usage.</title>
        <authorList>
            <person name="Kiyama R."/>
            <person name="Furutani Y."/>
            <person name="Kawaguchi K."/>
            <person name="Nakanishi T."/>
        </authorList>
    </citation>
    <scope>NUCLEOTIDE SEQUENCE [LARGE SCALE GENOMIC DNA]</scope>
</reference>
<dbReference type="GeneID" id="38778261"/>
<name>A0A401GGM0_9APHY</name>
<feature type="compositionally biased region" description="Basic and acidic residues" evidence="1">
    <location>
        <begin position="702"/>
        <end position="712"/>
    </location>
</feature>
<sequence>MTAHSAERLSPSRVKRIFRPLRAKCISLATFSSPLSQPRPAVSTTYLSSSRNYARRTNAENEPPPLVVLQPPENLGSRIHFDRASVESLQLSKKIYEVRDAFRNIVQLAFRQTSTRGPSNVTPIRSLAAICASVIGEHIEDEIEAQQDEYPNVDVCDYVAGEVMEKVYDCVPAHHRSYAVVSHALSLILETCQHRPTLLTALLDVCLFFDLYQECGILLQALFTAALQPTSSSSPTCPLSHSAHSNYLTALLPSVARVIDSSTFTQIFVDVLVQPIAGRIEAWTSKAVTRLARELRGDDFGAFITLCSGLAQTINNIEALRSKKRARMKSKHDEVVYEYSLRARLAKWIKSILERFYFRLHGLDTLETWPAEFAEEYQALARFLLVGAEYDLYLLRGLPLDADICLADALICVTTYCLASPLLAVLTTAEADRLQSILRTTSTRTESYDILVALILSPPPVCPLTFTTGSTESPPPPLSSAAPQYGCMESLREIAESLRSRTLHLLEAALWSNALRHVESHCAAPRSLSGVDDRLSLADLDSLRTELVEQVEKAEALHFGAGGQVGAHHRRRAHIVPQPLDGQAGQPEWEWEDMVGCWVRSSPKVAAASQGPPKRRKLRHDADGQKSQSDRRITPSQPRTHLRHSEGMARSSSSPQAGLGTATRRRKSASASTSKSTSRTTSPVPVPSERRVLPHWSPSGHDAGDKNIDDTKASISTRKRKAVSASNSTSMSRSTFPSPAQSKERGLPLHWSPPGHSAGDEDISAPSSLIHKRKALPAPTPKSLLRYPSLRRTMSDREPLCRATVAEHNTDDENVDPLILLLPTPKPRMPRLSNFTTILADAQRNCIVLHPHRKIGAAKQDHHKGCSKSSRPSIFAAETPMRPVPRRDSVYDTTFGANYLSSDDALNLFAYPDSSPPAVHHAC</sequence>
<dbReference type="AlphaFoldDB" id="A0A401GGM0"/>
<evidence type="ECO:0000256" key="1">
    <source>
        <dbReference type="SAM" id="MobiDB-lite"/>
    </source>
</evidence>